<dbReference type="EMBL" id="BMXK01000002">
    <property type="protein sequence ID" value="GHD01502.1"/>
    <property type="molecule type" value="Genomic_DNA"/>
</dbReference>
<evidence type="ECO:0000256" key="1">
    <source>
        <dbReference type="SAM" id="MobiDB-lite"/>
    </source>
</evidence>
<name>A0ABQ3GEY8_9MICC</name>
<gene>
    <name evidence="3" type="ORF">GCM10008096_05690</name>
</gene>
<evidence type="ECO:0000313" key="4">
    <source>
        <dbReference type="Proteomes" id="UP000642819"/>
    </source>
</evidence>
<accession>A0ABQ3GEY8</accession>
<feature type="region of interest" description="Disordered" evidence="1">
    <location>
        <begin position="99"/>
        <end position="131"/>
    </location>
</feature>
<keyword evidence="4" id="KW-1185">Reference proteome</keyword>
<evidence type="ECO:0000313" key="3">
    <source>
        <dbReference type="EMBL" id="GHD01502.1"/>
    </source>
</evidence>
<evidence type="ECO:0000256" key="2">
    <source>
        <dbReference type="SAM" id="Phobius"/>
    </source>
</evidence>
<sequence length="131" mass="13534">MSAAPEQVPFQFGPGMRWVRRLFAVAGLLLAGWLVVWLGFGGRAGFVAGEPYGAPVVAGAWLGLSSVAVAAVAGLLFVQQIAIAILTRVDAGPVFTGFLGGRAHRGGRRHGPIPPSKKSSNQRVPGPPPQG</sequence>
<protein>
    <submittedName>
        <fullName evidence="3">Uncharacterized protein</fullName>
    </submittedName>
</protein>
<proteinExistence type="predicted"/>
<reference evidence="4" key="1">
    <citation type="journal article" date="2019" name="Int. J. Syst. Evol. Microbiol.">
        <title>The Global Catalogue of Microorganisms (GCM) 10K type strain sequencing project: providing services to taxonomists for standard genome sequencing and annotation.</title>
        <authorList>
            <consortium name="The Broad Institute Genomics Platform"/>
            <consortium name="The Broad Institute Genome Sequencing Center for Infectious Disease"/>
            <person name="Wu L."/>
            <person name="Ma J."/>
        </authorList>
    </citation>
    <scope>NUCLEOTIDE SEQUENCE [LARGE SCALE GENOMIC DNA]</scope>
    <source>
        <strain evidence="4">KCTC 19466</strain>
    </source>
</reference>
<dbReference type="Proteomes" id="UP000642819">
    <property type="component" value="Unassembled WGS sequence"/>
</dbReference>
<comment type="caution">
    <text evidence="3">The sequence shown here is derived from an EMBL/GenBank/DDBJ whole genome shotgun (WGS) entry which is preliminary data.</text>
</comment>
<organism evidence="3 4">
    <name type="scientific">Zhihengliuella salsuginis</name>
    <dbReference type="NCBI Taxonomy" id="578222"/>
    <lineage>
        <taxon>Bacteria</taxon>
        <taxon>Bacillati</taxon>
        <taxon>Actinomycetota</taxon>
        <taxon>Actinomycetes</taxon>
        <taxon>Micrococcales</taxon>
        <taxon>Micrococcaceae</taxon>
        <taxon>Zhihengliuella</taxon>
    </lineage>
</organism>
<feature type="transmembrane region" description="Helical" evidence="2">
    <location>
        <begin position="52"/>
        <end position="78"/>
    </location>
</feature>
<keyword evidence="2" id="KW-0472">Membrane</keyword>
<dbReference type="RefSeq" id="WP_189348612.1">
    <property type="nucleotide sequence ID" value="NZ_BMXK01000002.1"/>
</dbReference>
<keyword evidence="2" id="KW-0812">Transmembrane</keyword>
<keyword evidence="2" id="KW-1133">Transmembrane helix</keyword>
<feature type="transmembrane region" description="Helical" evidence="2">
    <location>
        <begin position="21"/>
        <end position="40"/>
    </location>
</feature>
<feature type="compositionally biased region" description="Basic residues" evidence="1">
    <location>
        <begin position="102"/>
        <end position="111"/>
    </location>
</feature>